<proteinExistence type="predicted"/>
<evidence type="ECO:0000313" key="3">
    <source>
        <dbReference type="Proteomes" id="UP000184074"/>
    </source>
</evidence>
<dbReference type="Proteomes" id="UP000184074">
    <property type="component" value="Unassembled WGS sequence"/>
</dbReference>
<sequence>MNPLMILIGLLGAIFAMGGGSSSDKESGSAEGDAIPTSVSIDEDTEGEDDDGSKQDHGSHGGSDAAYVDITEFGTHHGTSSHTHVESLEGGRTPITTEAQVAYNGLRDFLGLKPVSLEEVGEWAFDQGLTNNEEAYGDDIPGVGLYYSMQGAKVGWIADDAFDPQILADIQLAAREVEVGEVLVMVEAYGLEGFDRYLEENGLVNEFVNTLKMEPHYGGWMHGRVHGWRDFEDASGKDVAIAHDLNHLTVLSHDQTQPFMNDTFDWPQWPALDVPQADVANYFQSMVTLGDPEGEGIAEGLVKKAAVEEVDGETLMASLAVDQEHADYGFEDGETYEDVMMMH</sequence>
<evidence type="ECO:0000256" key="1">
    <source>
        <dbReference type="SAM" id="MobiDB-lite"/>
    </source>
</evidence>
<feature type="region of interest" description="Disordered" evidence="1">
    <location>
        <begin position="20"/>
        <end position="65"/>
    </location>
</feature>
<dbReference type="OrthoDB" id="4771662at2"/>
<evidence type="ECO:0000313" key="2">
    <source>
        <dbReference type="EMBL" id="SHG92434.1"/>
    </source>
</evidence>
<gene>
    <name evidence="2" type="ORF">SAMN05444003_1571</name>
</gene>
<name>A0A1M5NS56_9RHOB</name>
<dbReference type="AlphaFoldDB" id="A0A1M5NS56"/>
<accession>A0A1M5NS56</accession>
<keyword evidence="3" id="KW-1185">Reference proteome</keyword>
<feature type="compositionally biased region" description="Acidic residues" evidence="1">
    <location>
        <begin position="41"/>
        <end position="51"/>
    </location>
</feature>
<reference evidence="2 3" key="1">
    <citation type="submission" date="2016-11" db="EMBL/GenBank/DDBJ databases">
        <authorList>
            <person name="Jaros S."/>
            <person name="Januszkiewicz K."/>
            <person name="Wedrychowicz H."/>
        </authorList>
    </citation>
    <scope>NUCLEOTIDE SEQUENCE [LARGE SCALE GENOMIC DNA]</scope>
    <source>
        <strain evidence="2 3">DSM 28715</strain>
    </source>
</reference>
<dbReference type="RefSeq" id="WP_131802779.1">
    <property type="nucleotide sequence ID" value="NZ_FQXB01000001.1"/>
</dbReference>
<dbReference type="STRING" id="1508389.SAMN05444003_1571"/>
<dbReference type="EMBL" id="FQXB01000001">
    <property type="protein sequence ID" value="SHG92434.1"/>
    <property type="molecule type" value="Genomic_DNA"/>
</dbReference>
<protein>
    <submittedName>
        <fullName evidence="2">Uncharacterized protein</fullName>
    </submittedName>
</protein>
<organism evidence="2 3">
    <name type="scientific">Cognatiyoonia sediminum</name>
    <dbReference type="NCBI Taxonomy" id="1508389"/>
    <lineage>
        <taxon>Bacteria</taxon>
        <taxon>Pseudomonadati</taxon>
        <taxon>Pseudomonadota</taxon>
        <taxon>Alphaproteobacteria</taxon>
        <taxon>Rhodobacterales</taxon>
        <taxon>Paracoccaceae</taxon>
        <taxon>Cognatiyoonia</taxon>
    </lineage>
</organism>